<sequence>MTMAGDAARVTKDGFDRIGPFHPAFVWGAVIVFDLVILLAIVLAITKIGDKVEDVVFPGGQEWVTF</sequence>
<evidence type="ECO:0000313" key="3">
    <source>
        <dbReference type="Proteomes" id="UP000248614"/>
    </source>
</evidence>
<organism evidence="2 3">
    <name type="scientific">Sphingomonas hengshuiensis</name>
    <dbReference type="NCBI Taxonomy" id="1609977"/>
    <lineage>
        <taxon>Bacteria</taxon>
        <taxon>Pseudomonadati</taxon>
        <taxon>Pseudomonadota</taxon>
        <taxon>Alphaproteobacteria</taxon>
        <taxon>Sphingomonadales</taxon>
        <taxon>Sphingomonadaceae</taxon>
        <taxon>Sphingomonas</taxon>
    </lineage>
</organism>
<dbReference type="EMBL" id="QFNF01000020">
    <property type="protein sequence ID" value="PZO77405.1"/>
    <property type="molecule type" value="Genomic_DNA"/>
</dbReference>
<comment type="caution">
    <text evidence="2">The sequence shown here is derived from an EMBL/GenBank/DDBJ whole genome shotgun (WGS) entry which is preliminary data.</text>
</comment>
<evidence type="ECO:0000256" key="1">
    <source>
        <dbReference type="SAM" id="Phobius"/>
    </source>
</evidence>
<dbReference type="Proteomes" id="UP000248614">
    <property type="component" value="Unassembled WGS sequence"/>
</dbReference>
<gene>
    <name evidence="2" type="ORF">DI632_09135</name>
</gene>
<keyword evidence="1" id="KW-1133">Transmembrane helix</keyword>
<keyword evidence="1" id="KW-0472">Membrane</keyword>
<feature type="transmembrane region" description="Helical" evidence="1">
    <location>
        <begin position="24"/>
        <end position="45"/>
    </location>
</feature>
<accession>A0A2W5B286</accession>
<protein>
    <submittedName>
        <fullName evidence="2">Uncharacterized protein</fullName>
    </submittedName>
</protein>
<reference evidence="2 3" key="1">
    <citation type="submission" date="2017-08" db="EMBL/GenBank/DDBJ databases">
        <title>Infants hospitalized years apart are colonized by the same room-sourced microbial strains.</title>
        <authorList>
            <person name="Brooks B."/>
            <person name="Olm M.R."/>
            <person name="Firek B.A."/>
            <person name="Baker R."/>
            <person name="Thomas B.C."/>
            <person name="Morowitz M.J."/>
            <person name="Banfield J.F."/>
        </authorList>
    </citation>
    <scope>NUCLEOTIDE SEQUENCE [LARGE SCALE GENOMIC DNA]</scope>
    <source>
        <strain evidence="2">S2_018_000_R3_110</strain>
    </source>
</reference>
<evidence type="ECO:0000313" key="2">
    <source>
        <dbReference type="EMBL" id="PZO77405.1"/>
    </source>
</evidence>
<proteinExistence type="predicted"/>
<dbReference type="AlphaFoldDB" id="A0A2W5B286"/>
<keyword evidence="1" id="KW-0812">Transmembrane</keyword>
<name>A0A2W5B286_9SPHN</name>